<protein>
    <submittedName>
        <fullName evidence="4">MTSS1 protein</fullName>
    </submittedName>
</protein>
<dbReference type="CDD" id="cd22060">
    <property type="entry name" value="WH2_MTSS1"/>
    <property type="match status" value="1"/>
</dbReference>
<dbReference type="EMBL" id="VXAW01009390">
    <property type="protein sequence ID" value="NXM05464.1"/>
    <property type="molecule type" value="Genomic_DNA"/>
</dbReference>
<organism evidence="4 5">
    <name type="scientific">Tyrannus savana</name>
    <name type="common">Fork-tailed flycatcher</name>
    <name type="synonym">Muscivora tyrannus</name>
    <dbReference type="NCBI Taxonomy" id="137541"/>
    <lineage>
        <taxon>Eukaryota</taxon>
        <taxon>Metazoa</taxon>
        <taxon>Chordata</taxon>
        <taxon>Craniata</taxon>
        <taxon>Vertebrata</taxon>
        <taxon>Euteleostomi</taxon>
        <taxon>Archelosauria</taxon>
        <taxon>Archosauria</taxon>
        <taxon>Dinosauria</taxon>
        <taxon>Saurischia</taxon>
        <taxon>Theropoda</taxon>
        <taxon>Coelurosauria</taxon>
        <taxon>Aves</taxon>
        <taxon>Neognathae</taxon>
        <taxon>Neoaves</taxon>
        <taxon>Telluraves</taxon>
        <taxon>Australaves</taxon>
        <taxon>Passeriformes</taxon>
        <taxon>Tyrannidae</taxon>
        <taxon>Tyrannus</taxon>
    </lineage>
</organism>
<dbReference type="InterPro" id="IPR027267">
    <property type="entry name" value="AH/BAR_dom_sf"/>
</dbReference>
<dbReference type="GO" id="GO:0015629">
    <property type="term" value="C:actin cytoskeleton"/>
    <property type="evidence" value="ECO:0007669"/>
    <property type="project" value="TreeGrafter"/>
</dbReference>
<dbReference type="InterPro" id="IPR013606">
    <property type="entry name" value="I-BAR_dom"/>
</dbReference>
<dbReference type="GO" id="GO:0005543">
    <property type="term" value="F:phospholipid binding"/>
    <property type="evidence" value="ECO:0007669"/>
    <property type="project" value="TreeGrafter"/>
</dbReference>
<dbReference type="GO" id="GO:0009898">
    <property type="term" value="C:cytoplasmic side of plasma membrane"/>
    <property type="evidence" value="ECO:0007669"/>
    <property type="project" value="TreeGrafter"/>
</dbReference>
<evidence type="ECO:0000259" key="3">
    <source>
        <dbReference type="PROSITE" id="PS51338"/>
    </source>
</evidence>
<feature type="region of interest" description="Disordered" evidence="1">
    <location>
        <begin position="185"/>
        <end position="276"/>
    </location>
</feature>
<feature type="region of interest" description="Disordered" evidence="1">
    <location>
        <begin position="469"/>
        <end position="630"/>
    </location>
</feature>
<dbReference type="SUPFAM" id="SSF103657">
    <property type="entry name" value="BAR/IMD domain-like"/>
    <property type="match status" value="1"/>
</dbReference>
<feature type="domain" description="WH2" evidence="2">
    <location>
        <begin position="602"/>
        <end position="619"/>
    </location>
</feature>
<evidence type="ECO:0000313" key="4">
    <source>
        <dbReference type="EMBL" id="NXM05464.1"/>
    </source>
</evidence>
<feature type="compositionally biased region" description="Polar residues" evidence="1">
    <location>
        <begin position="416"/>
        <end position="441"/>
    </location>
</feature>
<dbReference type="Proteomes" id="UP000537779">
    <property type="component" value="Unassembled WGS sequence"/>
</dbReference>
<sequence length="630" mass="68153">GTREIGSALTRMCMRHRSIESKLRQFSSALIDCLINPLQEQMEEWKKVANQLDKDHAKEYKKARQEIKKKSSDTLKLQKKAKKGRGDIQPQLDSALQDVNDKYLLLEETEKQAVRKALIEERGRFCAFISMLRPVIEEEISMLGEITHLQTISDDLKSLTMDPHKLPSSSEQVILDLKGSDYSWSYQTPPSSPSTTMSRKSSVCSSLNSVNSSDSRSSGSHSHSPSSHYRYRSSNLPQQAPMRLSSVSSHDSGFMSQDAFQSKSPSPMPPEAPNQLSNGFYHCSLSSDPSVASVGAGPFPHFPPVSRAWTRAPSALLPDYVHYYTIGPGMFPSSKIPSWKDWAKPGPYDQPMVNTLQRRKEKQREPDLNGGAQSGAPVTPEEAQRPRSMTVSAATRGEEMEACEELALALSRGLQLDTQRSSRDSLQCSSGYSTQTTTPCCSEDTIPSQGLPTTLGPVIVTPGVATIRRTPSTKPSVRRGTIGGGPIPIKTPVIPVKTPTVPDIPGGLPGALAGTEECPEQSPESPAAGEGGQGVTSVPSWSGQASVNPPSSGQKLSVAEEQRQVVPESEGEESERDGVGTLAPVGQAELDPGELSPGDAPQGEDMLNAIRRGVKLKKTTTNDRSAPRIS</sequence>
<feature type="compositionally biased region" description="Polar residues" evidence="1">
    <location>
        <begin position="245"/>
        <end position="265"/>
    </location>
</feature>
<dbReference type="PANTHER" id="PTHR15708">
    <property type="entry name" value="ACTIN BUNDLING/MISSING IN METASTASIS-RELATED"/>
    <property type="match status" value="1"/>
</dbReference>
<dbReference type="PANTHER" id="PTHR15708:SF10">
    <property type="entry name" value="PROTEIN MTSS 1"/>
    <property type="match status" value="1"/>
</dbReference>
<dbReference type="Pfam" id="PF02205">
    <property type="entry name" value="WH2"/>
    <property type="match status" value="1"/>
</dbReference>
<dbReference type="FunFam" id="1.20.1270.60:FF:000066">
    <property type="entry name" value="Metastasis suppressor protein 1"/>
    <property type="match status" value="1"/>
</dbReference>
<dbReference type="PROSITE" id="PS51082">
    <property type="entry name" value="WH2"/>
    <property type="match status" value="1"/>
</dbReference>
<feature type="region of interest" description="Disordered" evidence="1">
    <location>
        <begin position="69"/>
        <end position="89"/>
    </location>
</feature>
<dbReference type="GO" id="GO:0034334">
    <property type="term" value="P:adherens junction maintenance"/>
    <property type="evidence" value="ECO:0007669"/>
    <property type="project" value="TreeGrafter"/>
</dbReference>
<keyword evidence="5" id="KW-1185">Reference proteome</keyword>
<dbReference type="GO" id="GO:0003779">
    <property type="term" value="F:actin binding"/>
    <property type="evidence" value="ECO:0007669"/>
    <property type="project" value="InterPro"/>
</dbReference>
<comment type="caution">
    <text evidence="4">The sequence shown here is derived from an EMBL/GenBank/DDBJ whole genome shotgun (WGS) entry which is preliminary data.</text>
</comment>
<evidence type="ECO:0000256" key="1">
    <source>
        <dbReference type="SAM" id="MobiDB-lite"/>
    </source>
</evidence>
<feature type="region of interest" description="Disordered" evidence="1">
    <location>
        <begin position="414"/>
        <end position="441"/>
    </location>
</feature>
<dbReference type="GO" id="GO:0007009">
    <property type="term" value="P:plasma membrane organization"/>
    <property type="evidence" value="ECO:0007669"/>
    <property type="project" value="InterPro"/>
</dbReference>
<dbReference type="PROSITE" id="PS51338">
    <property type="entry name" value="IMD"/>
    <property type="match status" value="1"/>
</dbReference>
<accession>A0A7L0XN38</accession>
<gene>
    <name evidence="4" type="primary">Mtss1</name>
    <name evidence="4" type="ORF">TYRSAV_R07126</name>
</gene>
<feature type="compositionally biased region" description="Low complexity" evidence="1">
    <location>
        <begin position="185"/>
        <end position="235"/>
    </location>
</feature>
<proteinExistence type="predicted"/>
<feature type="domain" description="IMD" evidence="3">
    <location>
        <begin position="1"/>
        <end position="180"/>
    </location>
</feature>
<name>A0A7L0XN38_TYRSA</name>
<dbReference type="GO" id="GO:0032233">
    <property type="term" value="P:positive regulation of actin filament bundle assembly"/>
    <property type="evidence" value="ECO:0007669"/>
    <property type="project" value="TreeGrafter"/>
</dbReference>
<feature type="non-terminal residue" evidence="4">
    <location>
        <position position="1"/>
    </location>
</feature>
<feature type="region of interest" description="Disordered" evidence="1">
    <location>
        <begin position="357"/>
        <end position="398"/>
    </location>
</feature>
<dbReference type="AlphaFoldDB" id="A0A7L0XN38"/>
<feature type="compositionally biased region" description="Polar residues" evidence="1">
    <location>
        <begin position="535"/>
        <end position="555"/>
    </location>
</feature>
<dbReference type="InterPro" id="IPR030127">
    <property type="entry name" value="MTSS1/MTSS2"/>
</dbReference>
<evidence type="ECO:0000259" key="2">
    <source>
        <dbReference type="PROSITE" id="PS51082"/>
    </source>
</evidence>
<dbReference type="InterPro" id="IPR003124">
    <property type="entry name" value="WH2_dom"/>
</dbReference>
<evidence type="ECO:0000313" key="5">
    <source>
        <dbReference type="Proteomes" id="UP000537779"/>
    </source>
</evidence>
<feature type="non-terminal residue" evidence="4">
    <location>
        <position position="630"/>
    </location>
</feature>
<dbReference type="Gene3D" id="1.20.1270.60">
    <property type="entry name" value="Arfaptin homology (AH) domain/BAR domain"/>
    <property type="match status" value="1"/>
</dbReference>
<reference evidence="4 5" key="1">
    <citation type="submission" date="2019-09" db="EMBL/GenBank/DDBJ databases">
        <title>Bird 10,000 Genomes (B10K) Project - Family phase.</title>
        <authorList>
            <person name="Zhang G."/>
        </authorList>
    </citation>
    <scope>NUCLEOTIDE SEQUENCE [LARGE SCALE GENOMIC DNA]</scope>
    <source>
        <strain evidence="4">B10K-DU-001-37</strain>
        <tissue evidence="4">Muscle</tissue>
    </source>
</reference>
<dbReference type="Pfam" id="PF08397">
    <property type="entry name" value="IMD"/>
    <property type="match status" value="1"/>
</dbReference>
<feature type="compositionally biased region" description="Low complexity" evidence="1">
    <location>
        <begin position="487"/>
        <end position="501"/>
    </location>
</feature>